<dbReference type="PANTHER" id="PTHR21310:SF15">
    <property type="entry name" value="AMINOGLYCOSIDE PHOSPHOTRANSFERASE DOMAIN-CONTAINING PROTEIN"/>
    <property type="match status" value="1"/>
</dbReference>
<dbReference type="SUPFAM" id="SSF56112">
    <property type="entry name" value="Protein kinase-like (PK-like)"/>
    <property type="match status" value="1"/>
</dbReference>
<dbReference type="PANTHER" id="PTHR21310">
    <property type="entry name" value="AMINOGLYCOSIDE PHOSPHOTRANSFERASE-RELATED-RELATED"/>
    <property type="match status" value="1"/>
</dbReference>
<evidence type="ECO:0008006" key="3">
    <source>
        <dbReference type="Google" id="ProtNLM"/>
    </source>
</evidence>
<dbReference type="OrthoDB" id="10003767at2759"/>
<sequence length="453" mass="51085">MKPAPAETAPQSLMAQDDAASALVTYIFSGVIGSPKDKGVSYSLFKATDSTLSWIAALEEEDGTGQPIDRYRVDIDRLSRKIQTPMPISLSEVELSEAVLAATGHHLKVFSRFTDGALSISYKVSIEEDPDIQYIVQLRHHGNVTSMNLLMSWISSSINPSILPLPDVYPIPGEEQRQKTTGMGRQISRLMPGPMANSVYPRMSHEEKLIFVRNMALAFRACWRIPLPKERLIGELCAVQDGNCVVLTVGPDRHYSLGGPFDSVRDYLRAYIYSSLDALKRQQGIDEYKERFLQRVTDFVEGGMHNIPIIVEDVPIVAMHSDMGPHNVILSPTTPTDIMAIIDWEFVASAPYASLHQVIEMLFREPASNGFGADYAHADELRNTFWGAIPEWKKWNESEATRLFLEWFRFGLFMKAEWRPDGLDEEEKEAYWKENVRVVEGLLRKYGSAHRAS</sequence>
<dbReference type="Gene3D" id="3.90.1200.10">
    <property type="match status" value="1"/>
</dbReference>
<protein>
    <recommendedName>
        <fullName evidence="3">Aminoglycoside phosphotransferase domain-containing protein</fullName>
    </recommendedName>
</protein>
<dbReference type="Proteomes" id="UP000469558">
    <property type="component" value="Unassembled WGS sequence"/>
</dbReference>
<dbReference type="InterPro" id="IPR011009">
    <property type="entry name" value="Kinase-like_dom_sf"/>
</dbReference>
<organism evidence="1 2">
    <name type="scientific">Lachnellula suecica</name>
    <dbReference type="NCBI Taxonomy" id="602035"/>
    <lineage>
        <taxon>Eukaryota</taxon>
        <taxon>Fungi</taxon>
        <taxon>Dikarya</taxon>
        <taxon>Ascomycota</taxon>
        <taxon>Pezizomycotina</taxon>
        <taxon>Leotiomycetes</taxon>
        <taxon>Helotiales</taxon>
        <taxon>Lachnaceae</taxon>
        <taxon>Lachnellula</taxon>
    </lineage>
</organism>
<dbReference type="AlphaFoldDB" id="A0A8T9BU58"/>
<name>A0A8T9BU58_9HELO</name>
<dbReference type="EMBL" id="QGMK01001996">
    <property type="protein sequence ID" value="TVY62311.1"/>
    <property type="molecule type" value="Genomic_DNA"/>
</dbReference>
<keyword evidence="2" id="KW-1185">Reference proteome</keyword>
<reference evidence="1 2" key="1">
    <citation type="submission" date="2018-05" db="EMBL/GenBank/DDBJ databases">
        <title>Genome sequencing and assembly of the regulated plant pathogen Lachnellula willkommii and related sister species for the development of diagnostic species identification markers.</title>
        <authorList>
            <person name="Giroux E."/>
            <person name="Bilodeau G."/>
        </authorList>
    </citation>
    <scope>NUCLEOTIDE SEQUENCE [LARGE SCALE GENOMIC DNA]</scope>
    <source>
        <strain evidence="1 2">CBS 268.59</strain>
    </source>
</reference>
<proteinExistence type="predicted"/>
<evidence type="ECO:0000313" key="1">
    <source>
        <dbReference type="EMBL" id="TVY62311.1"/>
    </source>
</evidence>
<dbReference type="InterPro" id="IPR051678">
    <property type="entry name" value="AGP_Transferase"/>
</dbReference>
<gene>
    <name evidence="1" type="ORF">LSUE1_G007836</name>
</gene>
<evidence type="ECO:0000313" key="2">
    <source>
        <dbReference type="Proteomes" id="UP000469558"/>
    </source>
</evidence>
<comment type="caution">
    <text evidence="1">The sequence shown here is derived from an EMBL/GenBank/DDBJ whole genome shotgun (WGS) entry which is preliminary data.</text>
</comment>
<accession>A0A8T9BU58</accession>